<proteinExistence type="predicted"/>
<protein>
    <submittedName>
        <fullName evidence="1">Uncharacterized protein</fullName>
    </submittedName>
</protein>
<dbReference type="EMBL" id="UINC01125188">
    <property type="protein sequence ID" value="SVD02844.1"/>
    <property type="molecule type" value="Genomic_DNA"/>
</dbReference>
<dbReference type="AlphaFoldDB" id="A0A382RYR4"/>
<reference evidence="1" key="1">
    <citation type="submission" date="2018-05" db="EMBL/GenBank/DDBJ databases">
        <authorList>
            <person name="Lanie J.A."/>
            <person name="Ng W.-L."/>
            <person name="Kazmierczak K.M."/>
            <person name="Andrzejewski T.M."/>
            <person name="Davidsen T.M."/>
            <person name="Wayne K.J."/>
            <person name="Tettelin H."/>
            <person name="Glass J.I."/>
            <person name="Rusch D."/>
            <person name="Podicherti R."/>
            <person name="Tsui H.-C.T."/>
            <person name="Winkler M.E."/>
        </authorList>
    </citation>
    <scope>NUCLEOTIDE SEQUENCE</scope>
</reference>
<evidence type="ECO:0000313" key="1">
    <source>
        <dbReference type="EMBL" id="SVD02844.1"/>
    </source>
</evidence>
<gene>
    <name evidence="1" type="ORF">METZ01_LOCUS355698</name>
</gene>
<feature type="non-terminal residue" evidence="1">
    <location>
        <position position="59"/>
    </location>
</feature>
<organism evidence="1">
    <name type="scientific">marine metagenome</name>
    <dbReference type="NCBI Taxonomy" id="408172"/>
    <lineage>
        <taxon>unclassified sequences</taxon>
        <taxon>metagenomes</taxon>
        <taxon>ecological metagenomes</taxon>
    </lineage>
</organism>
<accession>A0A382RYR4</accession>
<name>A0A382RYR4_9ZZZZ</name>
<sequence>MSDLAELLKELEQVAKDTNLKEVKNESLEESVASKDDVSSLFEGLEAAYTETRIEEEIA</sequence>